<proteinExistence type="predicted"/>
<dbReference type="GO" id="GO:0016491">
    <property type="term" value="F:oxidoreductase activity"/>
    <property type="evidence" value="ECO:0007669"/>
    <property type="project" value="UniProtKB-ARBA"/>
</dbReference>
<gene>
    <name evidence="5" type="ORF">EF806_06270</name>
</gene>
<keyword evidence="1" id="KW-0547">Nucleotide-binding</keyword>
<dbReference type="GO" id="GO:0005524">
    <property type="term" value="F:ATP binding"/>
    <property type="evidence" value="ECO:0007669"/>
    <property type="project" value="UniProtKB-KW"/>
</dbReference>
<feature type="domain" description="ABC transporter" evidence="3">
    <location>
        <begin position="73"/>
        <end position="309"/>
    </location>
</feature>
<evidence type="ECO:0000259" key="3">
    <source>
        <dbReference type="PROSITE" id="PS50893"/>
    </source>
</evidence>
<feature type="domain" description="ABC transporter" evidence="3">
    <location>
        <begin position="333"/>
        <end position="549"/>
    </location>
</feature>
<evidence type="ECO:0000256" key="1">
    <source>
        <dbReference type="ARBA" id="ARBA00022741"/>
    </source>
</evidence>
<name>A0A520KQP3_METT2</name>
<dbReference type="PROSITE" id="PS51379">
    <property type="entry name" value="4FE4S_FER_2"/>
    <property type="match status" value="1"/>
</dbReference>
<dbReference type="SMART" id="SM00382">
    <property type="entry name" value="AAA"/>
    <property type="match status" value="2"/>
</dbReference>
<dbReference type="Gene3D" id="3.40.50.300">
    <property type="entry name" value="P-loop containing nucleotide triphosphate hydrolases"/>
    <property type="match status" value="2"/>
</dbReference>
<evidence type="ECO:0000256" key="2">
    <source>
        <dbReference type="ARBA" id="ARBA00022840"/>
    </source>
</evidence>
<dbReference type="InterPro" id="IPR017896">
    <property type="entry name" value="4Fe4S_Fe-S-bd"/>
</dbReference>
<keyword evidence="2" id="KW-0067">ATP-binding</keyword>
<dbReference type="InterPro" id="IPR017900">
    <property type="entry name" value="4Fe4S_Fe_S_CS"/>
</dbReference>
<dbReference type="InterPro" id="IPR007209">
    <property type="entry name" value="RNaseL-inhib-like_metal-bd_dom"/>
</dbReference>
<dbReference type="PROSITE" id="PS00198">
    <property type="entry name" value="4FE4S_FER_1"/>
    <property type="match status" value="1"/>
</dbReference>
<dbReference type="InterPro" id="IPR017871">
    <property type="entry name" value="ABC_transporter-like_CS"/>
</dbReference>
<dbReference type="Pfam" id="PF00037">
    <property type="entry name" value="Fer4"/>
    <property type="match status" value="1"/>
</dbReference>
<evidence type="ECO:0000259" key="4">
    <source>
        <dbReference type="PROSITE" id="PS51379"/>
    </source>
</evidence>
<dbReference type="SUPFAM" id="SSF52540">
    <property type="entry name" value="P-loop containing nucleoside triphosphate hydrolases"/>
    <property type="match status" value="2"/>
</dbReference>
<comment type="caution">
    <text evidence="5">The sequence shown here is derived from an EMBL/GenBank/DDBJ whole genome shotgun (WGS) entry which is preliminary data.</text>
</comment>
<dbReference type="FunFam" id="3.40.50.300:FF:001546">
    <property type="entry name" value="RNase L inhibitor homolog"/>
    <property type="match status" value="1"/>
</dbReference>
<dbReference type="Pfam" id="PF04068">
    <property type="entry name" value="Fer4_RLI"/>
    <property type="match status" value="1"/>
</dbReference>
<dbReference type="InterPro" id="IPR013283">
    <property type="entry name" value="RLI1"/>
</dbReference>
<dbReference type="NCBIfam" id="NF009945">
    <property type="entry name" value="PRK13409.1"/>
    <property type="match status" value="1"/>
</dbReference>
<dbReference type="Pfam" id="PF00005">
    <property type="entry name" value="ABC_tran"/>
    <property type="match status" value="2"/>
</dbReference>
<dbReference type="PROSITE" id="PS00211">
    <property type="entry name" value="ABC_TRANSPORTER_1"/>
    <property type="match status" value="2"/>
</dbReference>
<dbReference type="PRINTS" id="PR01868">
    <property type="entry name" value="ABCEFAMILY"/>
</dbReference>
<dbReference type="InterPro" id="IPR027417">
    <property type="entry name" value="P-loop_NTPase"/>
</dbReference>
<evidence type="ECO:0000313" key="6">
    <source>
        <dbReference type="Proteomes" id="UP000317158"/>
    </source>
</evidence>
<organism evidence="5 6">
    <name type="scientific">Methanoliparum thermophilum</name>
    <dbReference type="NCBI Taxonomy" id="2491083"/>
    <lineage>
        <taxon>Archaea</taxon>
        <taxon>Methanobacteriati</taxon>
        <taxon>Methanobacteriota</taxon>
        <taxon>Candidatus Methanoliparia</taxon>
        <taxon>Candidatus Methanoliparales</taxon>
        <taxon>Candidatus Methanoliparaceae</taxon>
        <taxon>Candidatus Methanoliparum</taxon>
    </lineage>
</organism>
<reference evidence="5 6" key="1">
    <citation type="journal article" date="2019" name="Nat. Microbiol.">
        <title>Wide diversity of methane and short-chain alkane metabolisms in uncultured archaea.</title>
        <authorList>
            <person name="Borrel G."/>
            <person name="Adam P.S."/>
            <person name="McKay L.J."/>
            <person name="Chen L.X."/>
            <person name="Sierra-Garcia I.N."/>
            <person name="Sieber C.M."/>
            <person name="Letourneur Q."/>
            <person name="Ghozlane A."/>
            <person name="Andersen G.L."/>
            <person name="Li W.J."/>
            <person name="Hallam S.J."/>
            <person name="Muyzer G."/>
            <person name="de Oliveira V.M."/>
            <person name="Inskeep W.P."/>
            <person name="Banfield J.F."/>
            <person name="Gribaldo S."/>
        </authorList>
    </citation>
    <scope>NUCLEOTIDE SEQUENCE [LARGE SCALE GENOMIC DNA]</scope>
    <source>
        <strain evidence="5">NM1a</strain>
    </source>
</reference>
<dbReference type="PROSITE" id="PS50893">
    <property type="entry name" value="ABC_TRANSPORTER_2"/>
    <property type="match status" value="2"/>
</dbReference>
<dbReference type="EMBL" id="RXIF01000012">
    <property type="protein sequence ID" value="RZN63836.1"/>
    <property type="molecule type" value="Genomic_DNA"/>
</dbReference>
<dbReference type="PANTHER" id="PTHR19248">
    <property type="entry name" value="ATP-BINDING TRANSPORT PROTEIN-RELATED"/>
    <property type="match status" value="1"/>
</dbReference>
<sequence length="584" mass="66270">MRIAVLDRNLCQPRKCSKECFKYCPKVRTGDETIIFDEDDRPIISEILCVGCGICIKKCPAEAIKIVNLPEKLKTQEVHRFGENGFALFGLPIPHKGSVVGILGSNGIGKSTSIKILTGNLRPNLGKKEGVNKKELLKYFAGSELQNYFKNLIEGKIRCSHKIQNIDLFQKFYGKVSSFLKKESERSDEDIEKIVELLDLKSAYNRNVSDLSGGELQRVAIAVSLLKDVDFYFFDEVTPFLDIFQRIKIANIIQMLSQSNNVLIVEHDLAILDLLTDTIQIIYGEPGVYGITTKPIGSRSAINQYIDGYLKNENIRIRDKSIRFEVRAPRSNVELEILKKFDQIYKRYEGFSLEVTPGEFRKGEIIGGVGPNAIGKSTFAKLFAGVIKPTEGELDFGLKVSYKPQYVKGDSDTLVSDVLSTYTLDNQFYEMYLKPLRLDLLMNKKLSVLSGGELQRVAIVLCLIRDADMYILDEPSAHLDVEERIQISKIIRRSIEDRKATALVIDHDIYLIDLVSDRLLVFLGNPGIKGKTSGPLEMKDGMNLFLKMLGITFRRDEETKRPRINKLNSRLDREQKERGEYYYA</sequence>
<dbReference type="SUPFAM" id="SSF54862">
    <property type="entry name" value="4Fe-4S ferredoxins"/>
    <property type="match status" value="1"/>
</dbReference>
<protein>
    <submittedName>
        <fullName evidence="5">Ribosome biogenesis/translation initiation ATPase RLI</fullName>
    </submittedName>
</protein>
<dbReference type="Proteomes" id="UP000317158">
    <property type="component" value="Unassembled WGS sequence"/>
</dbReference>
<dbReference type="GO" id="GO:0016887">
    <property type="term" value="F:ATP hydrolysis activity"/>
    <property type="evidence" value="ECO:0007669"/>
    <property type="project" value="InterPro"/>
</dbReference>
<evidence type="ECO:0000313" key="5">
    <source>
        <dbReference type="EMBL" id="RZN63836.1"/>
    </source>
</evidence>
<accession>A0A520KQP3</accession>
<dbReference type="InterPro" id="IPR003593">
    <property type="entry name" value="AAA+_ATPase"/>
</dbReference>
<dbReference type="InterPro" id="IPR003439">
    <property type="entry name" value="ABC_transporter-like_ATP-bd"/>
</dbReference>
<dbReference type="AlphaFoldDB" id="A0A520KQP3"/>
<feature type="domain" description="4Fe-4S ferredoxin-type" evidence="4">
    <location>
        <begin position="40"/>
        <end position="69"/>
    </location>
</feature>